<accession>K5WFW2</accession>
<keyword evidence="3" id="KW-1185">Reference proteome</keyword>
<dbReference type="Proteomes" id="UP000008370">
    <property type="component" value="Unassembled WGS sequence"/>
</dbReference>
<dbReference type="RefSeq" id="XP_007393306.1">
    <property type="nucleotide sequence ID" value="XM_007393244.1"/>
</dbReference>
<feature type="region of interest" description="Disordered" evidence="1">
    <location>
        <begin position="33"/>
        <end position="56"/>
    </location>
</feature>
<protein>
    <submittedName>
        <fullName evidence="2">Uncharacterized protein</fullName>
    </submittedName>
</protein>
<feature type="region of interest" description="Disordered" evidence="1">
    <location>
        <begin position="301"/>
        <end position="329"/>
    </location>
</feature>
<evidence type="ECO:0000313" key="2">
    <source>
        <dbReference type="EMBL" id="EKM57974.1"/>
    </source>
</evidence>
<dbReference type="AlphaFoldDB" id="K5WFW2"/>
<gene>
    <name evidence="2" type="ORF">PHACADRAFT_171191</name>
</gene>
<reference evidence="2 3" key="1">
    <citation type="journal article" date="2012" name="BMC Genomics">
        <title>Comparative genomics of the white-rot fungi, Phanerochaete carnosa and P. chrysosporium, to elucidate the genetic basis of the distinct wood types they colonize.</title>
        <authorList>
            <person name="Suzuki H."/>
            <person name="MacDonald J."/>
            <person name="Syed K."/>
            <person name="Salamov A."/>
            <person name="Hori C."/>
            <person name="Aerts A."/>
            <person name="Henrissat B."/>
            <person name="Wiebenga A."/>
            <person name="vanKuyk P.A."/>
            <person name="Barry K."/>
            <person name="Lindquist E."/>
            <person name="LaButti K."/>
            <person name="Lapidus A."/>
            <person name="Lucas S."/>
            <person name="Coutinho P."/>
            <person name="Gong Y."/>
            <person name="Samejima M."/>
            <person name="Mahadevan R."/>
            <person name="Abou-Zaid M."/>
            <person name="de Vries R.P."/>
            <person name="Igarashi K."/>
            <person name="Yadav J.S."/>
            <person name="Grigoriev I.V."/>
            <person name="Master E.R."/>
        </authorList>
    </citation>
    <scope>NUCLEOTIDE SEQUENCE [LARGE SCALE GENOMIC DNA]</scope>
    <source>
        <strain evidence="2 3">HHB-10118-sp</strain>
    </source>
</reference>
<name>K5WFW2_PHACS</name>
<dbReference type="OrthoDB" id="3270670at2759"/>
<dbReference type="HOGENOM" id="CLU_553320_0_0_1"/>
<feature type="compositionally biased region" description="Low complexity" evidence="1">
    <location>
        <begin position="301"/>
        <end position="311"/>
    </location>
</feature>
<dbReference type="InParanoid" id="K5WFW2"/>
<sequence length="431" mass="46514">MTQSLYPTWDSVAYNPPLSDYLPYDHHYPSAPDHAVLDSRPSSSSSAHSFASPRQPRFENASWGADDVYQFPVNAVLDSPLTSSESVVDPDPAPASVKQEDEQDDFVFEIPAVTDAAMTAYPALSSMTEVPLRATQASKEMRRMMGVFRLDPFTMHNAVRDPTANVNWNGEPIGPLREVPRILEFQLEIGYDRVKSEPPGALYLAADGSERSARKRRRVTPMPTYVPDPSPTPEFDYTLADSPSSSPIDDHGHAWSNSSADSHSLSYSPDLTRHQSAFDTVLTPAQGLDATIGLDYGSRYSSISSASPSSSPRQTLAYTTTTPVRLPPPASSRYVMPAHDLGVLGHDVDPVNGSDEGSNNMWARKAVSLGMYYGSDKDGAGPQSHSTHAGQGLLLAQPHSVSTLASRRLASASAGVGAYGGIMRSGRVAWT</sequence>
<dbReference type="STRING" id="650164.K5WFW2"/>
<proteinExistence type="predicted"/>
<organism evidence="2 3">
    <name type="scientific">Phanerochaete carnosa (strain HHB-10118-sp)</name>
    <name type="common">White-rot fungus</name>
    <name type="synonym">Peniophora carnosa</name>
    <dbReference type="NCBI Taxonomy" id="650164"/>
    <lineage>
        <taxon>Eukaryota</taxon>
        <taxon>Fungi</taxon>
        <taxon>Dikarya</taxon>
        <taxon>Basidiomycota</taxon>
        <taxon>Agaricomycotina</taxon>
        <taxon>Agaricomycetes</taxon>
        <taxon>Polyporales</taxon>
        <taxon>Phanerochaetaceae</taxon>
        <taxon>Phanerochaete</taxon>
    </lineage>
</organism>
<dbReference type="EMBL" id="JH930470">
    <property type="protein sequence ID" value="EKM57974.1"/>
    <property type="molecule type" value="Genomic_DNA"/>
</dbReference>
<feature type="compositionally biased region" description="Polar residues" evidence="1">
    <location>
        <begin position="255"/>
        <end position="267"/>
    </location>
</feature>
<feature type="compositionally biased region" description="Polar residues" evidence="1">
    <location>
        <begin position="312"/>
        <end position="323"/>
    </location>
</feature>
<evidence type="ECO:0000313" key="3">
    <source>
        <dbReference type="Proteomes" id="UP000008370"/>
    </source>
</evidence>
<evidence type="ECO:0000256" key="1">
    <source>
        <dbReference type="SAM" id="MobiDB-lite"/>
    </source>
</evidence>
<dbReference type="KEGG" id="pco:PHACADRAFT_171191"/>
<feature type="region of interest" description="Disordered" evidence="1">
    <location>
        <begin position="208"/>
        <end position="267"/>
    </location>
</feature>
<feature type="compositionally biased region" description="Low complexity" evidence="1">
    <location>
        <begin position="39"/>
        <end position="54"/>
    </location>
</feature>
<dbReference type="GeneID" id="18909546"/>
<feature type="region of interest" description="Disordered" evidence="1">
    <location>
        <begin position="81"/>
        <end position="101"/>
    </location>
</feature>